<feature type="transmembrane region" description="Helical" evidence="1">
    <location>
        <begin position="6"/>
        <end position="25"/>
    </location>
</feature>
<protein>
    <recommendedName>
        <fullName evidence="4">DUF2269 family protein</fullName>
    </recommendedName>
</protein>
<evidence type="ECO:0000256" key="1">
    <source>
        <dbReference type="SAM" id="Phobius"/>
    </source>
</evidence>
<reference evidence="3" key="1">
    <citation type="submission" date="2018-09" db="EMBL/GenBank/DDBJ databases">
        <authorList>
            <person name="Zhu H."/>
        </authorList>
    </citation>
    <scope>NUCLEOTIDE SEQUENCE [LARGE SCALE GENOMIC DNA]</scope>
    <source>
        <strain evidence="3">K1W22B-1</strain>
    </source>
</reference>
<organism evidence="2 3">
    <name type="scientific">Nocardioides cavernaquae</name>
    <dbReference type="NCBI Taxonomy" id="2321396"/>
    <lineage>
        <taxon>Bacteria</taxon>
        <taxon>Bacillati</taxon>
        <taxon>Actinomycetota</taxon>
        <taxon>Actinomycetes</taxon>
        <taxon>Propionibacteriales</taxon>
        <taxon>Nocardioidaceae</taxon>
        <taxon>Nocardioides</taxon>
    </lineage>
</organism>
<gene>
    <name evidence="2" type="ORF">D4739_02370</name>
</gene>
<accession>A0A3A5HAT7</accession>
<feature type="transmembrane region" description="Helical" evidence="1">
    <location>
        <begin position="37"/>
        <end position="61"/>
    </location>
</feature>
<feature type="transmembrane region" description="Helical" evidence="1">
    <location>
        <begin position="73"/>
        <end position="96"/>
    </location>
</feature>
<dbReference type="Proteomes" id="UP000276542">
    <property type="component" value="Unassembled WGS sequence"/>
</dbReference>
<keyword evidence="1" id="KW-1133">Transmembrane helix</keyword>
<sequence>MSLAVLVYLLTPLPGIVVIATRLRLGRAEARSGRLQISPLVLNVHTWVGLAAGATWIGFLLTGIGSKREGNDIVGVVALALLWITAVAGLMILSRWKRPKGKRSRSEAVADAWGRGPALSAVAHIGLFVLVLVFTWAYLVTAV</sequence>
<evidence type="ECO:0000313" key="2">
    <source>
        <dbReference type="EMBL" id="RJS45184.1"/>
    </source>
</evidence>
<evidence type="ECO:0008006" key="4">
    <source>
        <dbReference type="Google" id="ProtNLM"/>
    </source>
</evidence>
<keyword evidence="3" id="KW-1185">Reference proteome</keyword>
<name>A0A3A5HAT7_9ACTN</name>
<evidence type="ECO:0000313" key="3">
    <source>
        <dbReference type="Proteomes" id="UP000276542"/>
    </source>
</evidence>
<dbReference type="OrthoDB" id="4868296at2"/>
<proteinExistence type="predicted"/>
<keyword evidence="1" id="KW-0812">Transmembrane</keyword>
<feature type="transmembrane region" description="Helical" evidence="1">
    <location>
        <begin position="117"/>
        <end position="139"/>
    </location>
</feature>
<dbReference type="RefSeq" id="WP_120059085.1">
    <property type="nucleotide sequence ID" value="NZ_QYRP01000002.1"/>
</dbReference>
<dbReference type="EMBL" id="QYRP01000002">
    <property type="protein sequence ID" value="RJS45184.1"/>
    <property type="molecule type" value="Genomic_DNA"/>
</dbReference>
<dbReference type="AlphaFoldDB" id="A0A3A5HAT7"/>
<keyword evidence="1" id="KW-0472">Membrane</keyword>
<comment type="caution">
    <text evidence="2">The sequence shown here is derived from an EMBL/GenBank/DDBJ whole genome shotgun (WGS) entry which is preliminary data.</text>
</comment>